<keyword evidence="2" id="KW-1185">Reference proteome</keyword>
<name>A0A327Q733_9BACT</name>
<protein>
    <submittedName>
        <fullName evidence="1">Uncharacterized protein</fullName>
    </submittedName>
</protein>
<evidence type="ECO:0000313" key="2">
    <source>
        <dbReference type="Proteomes" id="UP000249547"/>
    </source>
</evidence>
<dbReference type="AlphaFoldDB" id="A0A327Q733"/>
<sequence>MKRMGANSILFFILVIAYFRSESRFMMFRWIGYLLCATALFACNTASNVRQTVIVDSVSIVDNIPGYDVNQYPYVLTLADWTFHEDEFESSWADTPYVGIYKQGKKMYLDTTRIYAHPVRDELRDFFRDGHIKSAWRVTASKKEPSIVLMPVTVTMKRGEMEYVDLTEEETQCLPGDSVQFMFHDKKYTLKAQLIAKQLHAEPNYQLSIHYEKDDEQHTQVLINDFTYEECNRIYFAGDIDNDALPDFLINTSNVFNTTVLTLYLSSAAEGKDLLKVMGMLLSSVN</sequence>
<organism evidence="1 2">
    <name type="scientific">Chitinophaga skermanii</name>
    <dbReference type="NCBI Taxonomy" id="331697"/>
    <lineage>
        <taxon>Bacteria</taxon>
        <taxon>Pseudomonadati</taxon>
        <taxon>Bacteroidota</taxon>
        <taxon>Chitinophagia</taxon>
        <taxon>Chitinophagales</taxon>
        <taxon>Chitinophagaceae</taxon>
        <taxon>Chitinophaga</taxon>
    </lineage>
</organism>
<comment type="caution">
    <text evidence="1">The sequence shown here is derived from an EMBL/GenBank/DDBJ whole genome shotgun (WGS) entry which is preliminary data.</text>
</comment>
<reference evidence="1 2" key="1">
    <citation type="submission" date="2018-06" db="EMBL/GenBank/DDBJ databases">
        <title>Genomic Encyclopedia of Archaeal and Bacterial Type Strains, Phase II (KMG-II): from individual species to whole genera.</title>
        <authorList>
            <person name="Goeker M."/>
        </authorList>
    </citation>
    <scope>NUCLEOTIDE SEQUENCE [LARGE SCALE GENOMIC DNA]</scope>
    <source>
        <strain evidence="1 2">DSM 23857</strain>
    </source>
</reference>
<dbReference type="Proteomes" id="UP000249547">
    <property type="component" value="Unassembled WGS sequence"/>
</dbReference>
<evidence type="ECO:0000313" key="1">
    <source>
        <dbReference type="EMBL" id="RAJ00299.1"/>
    </source>
</evidence>
<gene>
    <name evidence="1" type="ORF">LX64_04001</name>
</gene>
<proteinExistence type="predicted"/>
<accession>A0A327Q733</accession>
<dbReference type="EMBL" id="QLLL01000008">
    <property type="protein sequence ID" value="RAJ00299.1"/>
    <property type="molecule type" value="Genomic_DNA"/>
</dbReference>